<comment type="caution">
    <text evidence="1">The sequence shown here is derived from an EMBL/GenBank/DDBJ whole genome shotgun (WGS) entry which is preliminary data.</text>
</comment>
<dbReference type="Proteomes" id="UP000233551">
    <property type="component" value="Unassembled WGS sequence"/>
</dbReference>
<keyword evidence="2" id="KW-1185">Reference proteome</keyword>
<gene>
    <name evidence="1" type="ORF">CRG98_034426</name>
</gene>
<evidence type="ECO:0000313" key="1">
    <source>
        <dbReference type="EMBL" id="PKI45175.1"/>
    </source>
</evidence>
<reference evidence="1 2" key="1">
    <citation type="submission" date="2017-11" db="EMBL/GenBank/DDBJ databases">
        <title>De-novo sequencing of pomegranate (Punica granatum L.) genome.</title>
        <authorList>
            <person name="Akparov Z."/>
            <person name="Amiraslanov A."/>
            <person name="Hajiyeva S."/>
            <person name="Abbasov M."/>
            <person name="Kaur K."/>
            <person name="Hamwieh A."/>
            <person name="Solovyev V."/>
            <person name="Salamov A."/>
            <person name="Braich B."/>
            <person name="Kosarev P."/>
            <person name="Mahmoud A."/>
            <person name="Hajiyev E."/>
            <person name="Babayeva S."/>
            <person name="Izzatullayeva V."/>
            <person name="Mammadov A."/>
            <person name="Mammadov A."/>
            <person name="Sharifova S."/>
            <person name="Ojaghi J."/>
            <person name="Eynullazada K."/>
            <person name="Bayramov B."/>
            <person name="Abdulazimova A."/>
            <person name="Shahmuradov I."/>
        </authorList>
    </citation>
    <scope>NUCLEOTIDE SEQUENCE [LARGE SCALE GENOMIC DNA]</scope>
    <source>
        <strain evidence="2">cv. AG2017</strain>
        <tissue evidence="1">Leaf</tissue>
    </source>
</reference>
<accession>A0A2I0IMF3</accession>
<protein>
    <submittedName>
        <fullName evidence="1">Uncharacterized protein</fullName>
    </submittedName>
</protein>
<dbReference type="EMBL" id="PGOL01002766">
    <property type="protein sequence ID" value="PKI45175.1"/>
    <property type="molecule type" value="Genomic_DNA"/>
</dbReference>
<evidence type="ECO:0000313" key="2">
    <source>
        <dbReference type="Proteomes" id="UP000233551"/>
    </source>
</evidence>
<organism evidence="1 2">
    <name type="scientific">Punica granatum</name>
    <name type="common">Pomegranate</name>
    <dbReference type="NCBI Taxonomy" id="22663"/>
    <lineage>
        <taxon>Eukaryota</taxon>
        <taxon>Viridiplantae</taxon>
        <taxon>Streptophyta</taxon>
        <taxon>Embryophyta</taxon>
        <taxon>Tracheophyta</taxon>
        <taxon>Spermatophyta</taxon>
        <taxon>Magnoliopsida</taxon>
        <taxon>eudicotyledons</taxon>
        <taxon>Gunneridae</taxon>
        <taxon>Pentapetalae</taxon>
        <taxon>rosids</taxon>
        <taxon>malvids</taxon>
        <taxon>Myrtales</taxon>
        <taxon>Lythraceae</taxon>
        <taxon>Punica</taxon>
    </lineage>
</organism>
<proteinExistence type="predicted"/>
<name>A0A2I0IMF3_PUNGR</name>
<dbReference type="AlphaFoldDB" id="A0A2I0IMF3"/>
<sequence>MCAPSHRLGVTTFPWGRVTDTLEKESPLAILRPEDRVPTSYLGLRVQAMGSVELSGHVRPYLTYPIRAVFHIDTTQSETVSRGKTRFRARVARTWCEWALDP</sequence>